<proteinExistence type="predicted"/>
<dbReference type="KEGG" id="dfa:DFA_11081"/>
<organism evidence="4 5">
    <name type="scientific">Cavenderia fasciculata</name>
    <name type="common">Slime mold</name>
    <name type="synonym">Dictyostelium fasciculatum</name>
    <dbReference type="NCBI Taxonomy" id="261658"/>
    <lineage>
        <taxon>Eukaryota</taxon>
        <taxon>Amoebozoa</taxon>
        <taxon>Evosea</taxon>
        <taxon>Eumycetozoa</taxon>
        <taxon>Dictyostelia</taxon>
        <taxon>Acytosteliales</taxon>
        <taxon>Cavenderiaceae</taxon>
        <taxon>Cavenderia</taxon>
    </lineage>
</organism>
<reference evidence="5" key="1">
    <citation type="journal article" date="2011" name="Genome Res.">
        <title>Phylogeny-wide analysis of social amoeba genomes highlights ancient origins for complex intercellular communication.</title>
        <authorList>
            <person name="Heidel A.J."/>
            <person name="Lawal H.M."/>
            <person name="Felder M."/>
            <person name="Schilde C."/>
            <person name="Helps N.R."/>
            <person name="Tunggal B."/>
            <person name="Rivero F."/>
            <person name="John U."/>
            <person name="Schleicher M."/>
            <person name="Eichinger L."/>
            <person name="Platzer M."/>
            <person name="Noegel A.A."/>
            <person name="Schaap P."/>
            <person name="Gloeckner G."/>
        </authorList>
    </citation>
    <scope>NUCLEOTIDE SEQUENCE [LARGE SCALE GENOMIC DNA]</scope>
    <source>
        <strain evidence="5">SH3</strain>
    </source>
</reference>
<evidence type="ECO:0000313" key="5">
    <source>
        <dbReference type="Proteomes" id="UP000007797"/>
    </source>
</evidence>
<sequence length="190" mass="21033">MLLVRGTRSLIYLSSKQQIINISSSSCKVALTTSSTSFISTFNNNQNNNNKYSQLSYYSSTKMSKPGVTEAAVKQDPRDTIFAKIVEGSIPCKKVYEDDDCLAFDDISPQAPVHVLLIPKHPIGGINDATEEHATVLGKLMTKVPKIAKLKDIDHSGYRLVVNEGIHGQQSVRWLHIHILGGRQLNWPPC</sequence>
<dbReference type="PROSITE" id="PS00892">
    <property type="entry name" value="HIT_1"/>
    <property type="match status" value="1"/>
</dbReference>
<dbReference type="CDD" id="cd01276">
    <property type="entry name" value="PKCI_related"/>
    <property type="match status" value="1"/>
</dbReference>
<evidence type="ECO:0000256" key="1">
    <source>
        <dbReference type="PIRSR" id="PIRSR601310-1"/>
    </source>
</evidence>
<dbReference type="AlphaFoldDB" id="F4QEQ9"/>
<dbReference type="InterPro" id="IPR001310">
    <property type="entry name" value="Histidine_triad_HIT"/>
</dbReference>
<dbReference type="RefSeq" id="XP_004350019.1">
    <property type="nucleotide sequence ID" value="XM_004349969.1"/>
</dbReference>
<dbReference type="PANTHER" id="PTHR23089">
    <property type="entry name" value="HISTIDINE TRIAD HIT PROTEIN"/>
    <property type="match status" value="1"/>
</dbReference>
<gene>
    <name evidence="4" type="ORF">DFA_11081</name>
</gene>
<dbReference type="Gene3D" id="3.30.428.10">
    <property type="entry name" value="HIT-like"/>
    <property type="match status" value="1"/>
</dbReference>
<evidence type="ECO:0000259" key="3">
    <source>
        <dbReference type="PROSITE" id="PS51084"/>
    </source>
</evidence>
<dbReference type="STRING" id="1054147.F4QEQ9"/>
<dbReference type="GeneID" id="14866261"/>
<dbReference type="Pfam" id="PF01230">
    <property type="entry name" value="HIT"/>
    <property type="match status" value="1"/>
</dbReference>
<dbReference type="InterPro" id="IPR036265">
    <property type="entry name" value="HIT-like_sf"/>
</dbReference>
<evidence type="ECO:0000256" key="2">
    <source>
        <dbReference type="PROSITE-ProRule" id="PRU00464"/>
    </source>
</evidence>
<evidence type="ECO:0000313" key="4">
    <source>
        <dbReference type="EMBL" id="EGG13320.1"/>
    </source>
</evidence>
<protein>
    <recommendedName>
        <fullName evidence="3">HIT domain-containing protein</fullName>
    </recommendedName>
</protein>
<accession>F4QEQ9</accession>
<dbReference type="InterPro" id="IPR011146">
    <property type="entry name" value="HIT-like"/>
</dbReference>
<dbReference type="InterPro" id="IPR019808">
    <property type="entry name" value="Histidine_triad_CS"/>
</dbReference>
<keyword evidence="5" id="KW-1185">Reference proteome</keyword>
<dbReference type="PROSITE" id="PS51257">
    <property type="entry name" value="PROKAR_LIPOPROTEIN"/>
    <property type="match status" value="1"/>
</dbReference>
<feature type="domain" description="HIT" evidence="3">
    <location>
        <begin position="81"/>
        <end position="190"/>
    </location>
</feature>
<feature type="active site" description="Tele-AMP-histidine intermediate" evidence="1">
    <location>
        <position position="176"/>
    </location>
</feature>
<dbReference type="PRINTS" id="PR00332">
    <property type="entry name" value="HISTRIAD"/>
</dbReference>
<dbReference type="FunFam" id="3.30.428.10:FF:000005">
    <property type="entry name" value="Histidine triad nucleotide-binding protein 1"/>
    <property type="match status" value="1"/>
</dbReference>
<name>F4QEQ9_CACFS</name>
<dbReference type="SUPFAM" id="SSF54197">
    <property type="entry name" value="HIT-like"/>
    <property type="match status" value="1"/>
</dbReference>
<dbReference type="PROSITE" id="PS51084">
    <property type="entry name" value="HIT_2"/>
    <property type="match status" value="1"/>
</dbReference>
<dbReference type="OrthoDB" id="672793at2759"/>
<dbReference type="EMBL" id="GL883029">
    <property type="protein sequence ID" value="EGG13320.1"/>
    <property type="molecule type" value="Genomic_DNA"/>
</dbReference>
<dbReference type="Proteomes" id="UP000007797">
    <property type="component" value="Unassembled WGS sequence"/>
</dbReference>
<comment type="caution">
    <text evidence="2">Lacks conserved residue(s) required for the propagation of feature annotation.</text>
</comment>
<dbReference type="GO" id="GO:0003824">
    <property type="term" value="F:catalytic activity"/>
    <property type="evidence" value="ECO:0007669"/>
    <property type="project" value="InterPro"/>
</dbReference>